<keyword evidence="2" id="KW-1185">Reference proteome</keyword>
<name>A0AAV4VV90_CAEEX</name>
<proteinExistence type="predicted"/>
<organism evidence="1 2">
    <name type="scientific">Caerostris extrusa</name>
    <name type="common">Bark spider</name>
    <name type="synonym">Caerostris bankana</name>
    <dbReference type="NCBI Taxonomy" id="172846"/>
    <lineage>
        <taxon>Eukaryota</taxon>
        <taxon>Metazoa</taxon>
        <taxon>Ecdysozoa</taxon>
        <taxon>Arthropoda</taxon>
        <taxon>Chelicerata</taxon>
        <taxon>Arachnida</taxon>
        <taxon>Araneae</taxon>
        <taxon>Araneomorphae</taxon>
        <taxon>Entelegynae</taxon>
        <taxon>Araneoidea</taxon>
        <taxon>Araneidae</taxon>
        <taxon>Caerostris</taxon>
    </lineage>
</organism>
<sequence length="97" mass="11230">MIVLPTTEQYQLEEEILKPSISFKNNQIHNSFSTSNEEISIITIEMRKPTVDQLLCYPTIEQYHHQDNILNPIVNHKVCLSKPSNLTPIILIRFGKP</sequence>
<gene>
    <name evidence="1" type="ORF">CEXT_46131</name>
</gene>
<protein>
    <submittedName>
        <fullName evidence="1">Uncharacterized protein</fullName>
    </submittedName>
</protein>
<evidence type="ECO:0000313" key="2">
    <source>
        <dbReference type="Proteomes" id="UP001054945"/>
    </source>
</evidence>
<dbReference type="Proteomes" id="UP001054945">
    <property type="component" value="Unassembled WGS sequence"/>
</dbReference>
<dbReference type="EMBL" id="BPLR01015119">
    <property type="protein sequence ID" value="GIY73775.1"/>
    <property type="molecule type" value="Genomic_DNA"/>
</dbReference>
<reference evidence="1 2" key="1">
    <citation type="submission" date="2021-06" db="EMBL/GenBank/DDBJ databases">
        <title>Caerostris extrusa draft genome.</title>
        <authorList>
            <person name="Kono N."/>
            <person name="Arakawa K."/>
        </authorList>
    </citation>
    <scope>NUCLEOTIDE SEQUENCE [LARGE SCALE GENOMIC DNA]</scope>
</reference>
<comment type="caution">
    <text evidence="1">The sequence shown here is derived from an EMBL/GenBank/DDBJ whole genome shotgun (WGS) entry which is preliminary data.</text>
</comment>
<evidence type="ECO:0000313" key="1">
    <source>
        <dbReference type="EMBL" id="GIY73775.1"/>
    </source>
</evidence>
<accession>A0AAV4VV90</accession>
<dbReference type="AlphaFoldDB" id="A0AAV4VV90"/>